<dbReference type="InterPro" id="IPR022037">
    <property type="entry name" value="DUF3606"/>
</dbReference>
<sequence length="62" mass="7091">MADDLFDRGPQDRARVNINEDYERRWWSEKFRVQPEVLDAAVESVGTSVKDVAKVLGKAPQT</sequence>
<reference evidence="1 2" key="1">
    <citation type="submission" date="2019-07" db="EMBL/GenBank/DDBJ databases">
        <title>Genome sequencing for Ferrovibrio sp. K5.</title>
        <authorList>
            <person name="Park S.-J."/>
        </authorList>
    </citation>
    <scope>NUCLEOTIDE SEQUENCE [LARGE SCALE GENOMIC DNA]</scope>
    <source>
        <strain evidence="1 2">K5</strain>
    </source>
</reference>
<name>A0A516H3C9_9PROT</name>
<dbReference type="AlphaFoldDB" id="A0A516H3C9"/>
<dbReference type="Proteomes" id="UP000317496">
    <property type="component" value="Chromosome"/>
</dbReference>
<proteinExistence type="predicted"/>
<gene>
    <name evidence="1" type="ORF">FNB15_13795</name>
</gene>
<dbReference type="EMBL" id="CP041636">
    <property type="protein sequence ID" value="QDO98277.1"/>
    <property type="molecule type" value="Genomic_DNA"/>
</dbReference>
<evidence type="ECO:0000313" key="2">
    <source>
        <dbReference type="Proteomes" id="UP000317496"/>
    </source>
</evidence>
<dbReference type="OrthoDB" id="8238029at2"/>
<keyword evidence="2" id="KW-1185">Reference proteome</keyword>
<dbReference type="KEGG" id="fer:FNB15_13795"/>
<dbReference type="Pfam" id="PF12244">
    <property type="entry name" value="DUF3606"/>
    <property type="match status" value="1"/>
</dbReference>
<dbReference type="RefSeq" id="WP_144069258.1">
    <property type="nucleotide sequence ID" value="NZ_CP041636.1"/>
</dbReference>
<evidence type="ECO:0000313" key="1">
    <source>
        <dbReference type="EMBL" id="QDO98277.1"/>
    </source>
</evidence>
<organism evidence="1 2">
    <name type="scientific">Ferrovibrio terrae</name>
    <dbReference type="NCBI Taxonomy" id="2594003"/>
    <lineage>
        <taxon>Bacteria</taxon>
        <taxon>Pseudomonadati</taxon>
        <taxon>Pseudomonadota</taxon>
        <taxon>Alphaproteobacteria</taxon>
        <taxon>Rhodospirillales</taxon>
        <taxon>Rhodospirillaceae</taxon>
        <taxon>Ferrovibrio</taxon>
    </lineage>
</organism>
<accession>A0A516H3C9</accession>
<protein>
    <submittedName>
        <fullName evidence="1">DUF3606 domain-containing protein</fullName>
    </submittedName>
</protein>